<evidence type="ECO:0000313" key="1">
    <source>
        <dbReference type="EMBL" id="GJT52294.1"/>
    </source>
</evidence>
<name>A0ABQ5EMX8_9ASTR</name>
<evidence type="ECO:0000313" key="2">
    <source>
        <dbReference type="Proteomes" id="UP001151760"/>
    </source>
</evidence>
<proteinExistence type="predicted"/>
<organism evidence="1 2">
    <name type="scientific">Tanacetum coccineum</name>
    <dbReference type="NCBI Taxonomy" id="301880"/>
    <lineage>
        <taxon>Eukaryota</taxon>
        <taxon>Viridiplantae</taxon>
        <taxon>Streptophyta</taxon>
        <taxon>Embryophyta</taxon>
        <taxon>Tracheophyta</taxon>
        <taxon>Spermatophyta</taxon>
        <taxon>Magnoliopsida</taxon>
        <taxon>eudicotyledons</taxon>
        <taxon>Gunneridae</taxon>
        <taxon>Pentapetalae</taxon>
        <taxon>asterids</taxon>
        <taxon>campanulids</taxon>
        <taxon>Asterales</taxon>
        <taxon>Asteraceae</taxon>
        <taxon>Asteroideae</taxon>
        <taxon>Anthemideae</taxon>
        <taxon>Anthemidinae</taxon>
        <taxon>Tanacetum</taxon>
    </lineage>
</organism>
<protein>
    <submittedName>
        <fullName evidence="1">Uncharacterized protein</fullName>
    </submittedName>
</protein>
<dbReference type="Proteomes" id="UP001151760">
    <property type="component" value="Unassembled WGS sequence"/>
</dbReference>
<comment type="caution">
    <text evidence="1">The sequence shown here is derived from an EMBL/GenBank/DDBJ whole genome shotgun (WGS) entry which is preliminary data.</text>
</comment>
<gene>
    <name evidence="1" type="ORF">Tco_0978451</name>
</gene>
<dbReference type="EMBL" id="BQNB010016483">
    <property type="protein sequence ID" value="GJT52294.1"/>
    <property type="molecule type" value="Genomic_DNA"/>
</dbReference>
<reference evidence="1" key="1">
    <citation type="journal article" date="2022" name="Int. J. Mol. Sci.">
        <title>Draft Genome of Tanacetum Coccineum: Genomic Comparison of Closely Related Tanacetum-Family Plants.</title>
        <authorList>
            <person name="Yamashiro T."/>
            <person name="Shiraishi A."/>
            <person name="Nakayama K."/>
            <person name="Satake H."/>
        </authorList>
    </citation>
    <scope>NUCLEOTIDE SEQUENCE</scope>
</reference>
<reference evidence="1" key="2">
    <citation type="submission" date="2022-01" db="EMBL/GenBank/DDBJ databases">
        <authorList>
            <person name="Yamashiro T."/>
            <person name="Shiraishi A."/>
            <person name="Satake H."/>
            <person name="Nakayama K."/>
        </authorList>
    </citation>
    <scope>NUCLEOTIDE SEQUENCE</scope>
</reference>
<accession>A0ABQ5EMX8</accession>
<keyword evidence="2" id="KW-1185">Reference proteome</keyword>
<sequence length="190" mass="22200">MEQKNPQQAALDEALVPIVDQVKIDSFNMRIDPTKKQKEATYQVTLDILNSEILRISLRVPNQEFVEPPPHDALVSFLKQLGYKGMMYKKNVDYATLIWEDFQYQFDNRHSSANRGEHIPYPRFTKVIIYYFLLKHNFIPTRHGSFIHTIKYDAVLGKLKFVSNGEEEQKYGMLIPDLMMNDDIKNSVSI</sequence>